<proteinExistence type="predicted"/>
<keyword evidence="3" id="KW-1185">Reference proteome</keyword>
<dbReference type="Pfam" id="PF09954">
    <property type="entry name" value="DUF2188"/>
    <property type="match status" value="1"/>
</dbReference>
<accession>F6D6M5</accession>
<dbReference type="GeneID" id="10668196"/>
<dbReference type="KEGG" id="mew:MSWAN_0704"/>
<gene>
    <name evidence="2" type="ordered locus">MSWAN_0704</name>
</gene>
<evidence type="ECO:0008006" key="4">
    <source>
        <dbReference type="Google" id="ProtNLM"/>
    </source>
</evidence>
<evidence type="ECO:0000256" key="1">
    <source>
        <dbReference type="SAM" id="MobiDB-lite"/>
    </source>
</evidence>
<protein>
    <recommendedName>
        <fullName evidence="4">DUF2188 domain-containing protein</fullName>
    </recommendedName>
</protein>
<dbReference type="AlphaFoldDB" id="F6D6M5"/>
<feature type="region of interest" description="Disordered" evidence="1">
    <location>
        <begin position="51"/>
        <end position="80"/>
    </location>
</feature>
<dbReference type="HOGENOM" id="CLU_179056_4_0_2"/>
<dbReference type="RefSeq" id="WP_013825240.1">
    <property type="nucleotide sequence ID" value="NC_015574.1"/>
</dbReference>
<organism evidence="2 3">
    <name type="scientific">Methanobacterium paludis (strain DSM 25820 / JCM 18151 / SWAN1)</name>
    <dbReference type="NCBI Taxonomy" id="868131"/>
    <lineage>
        <taxon>Archaea</taxon>
        <taxon>Methanobacteriati</taxon>
        <taxon>Methanobacteriota</taxon>
        <taxon>Methanomada group</taxon>
        <taxon>Methanobacteria</taxon>
        <taxon>Methanobacteriales</taxon>
        <taxon>Methanobacteriaceae</taxon>
        <taxon>Methanobacterium</taxon>
    </lineage>
</organism>
<evidence type="ECO:0000313" key="3">
    <source>
        <dbReference type="Proteomes" id="UP000009231"/>
    </source>
</evidence>
<name>F6D6M5_METPW</name>
<dbReference type="EMBL" id="CP002772">
    <property type="protein sequence ID" value="AEG17738.1"/>
    <property type="molecule type" value="Genomic_DNA"/>
</dbReference>
<dbReference type="InterPro" id="IPR018691">
    <property type="entry name" value="DUF2188"/>
</dbReference>
<evidence type="ECO:0000313" key="2">
    <source>
        <dbReference type="EMBL" id="AEG17738.1"/>
    </source>
</evidence>
<dbReference type="Proteomes" id="UP000009231">
    <property type="component" value="Chromosome"/>
</dbReference>
<sequence>MTKKKSSIHVVSNEAIGKWQVEKEGAKRASRNCDTKAEAVAAAKAQGKKEKVEVLTHNKDGKIRDRVSYGDDNSPPKDKN</sequence>
<reference evidence="2 3" key="1">
    <citation type="journal article" date="2014" name="Int. J. Syst. Evol. Microbiol.">
        <title>Methanobacterium paludis sp. nov. and a novel strain of Methanobacterium lacus isolated from northern peatlands.</title>
        <authorList>
            <person name="Cadillo-Quiroz H."/>
            <person name="Brauer S.L."/>
            <person name="Goodson N."/>
            <person name="Yavitt J.B."/>
            <person name="Zinder S.H."/>
        </authorList>
    </citation>
    <scope>NUCLEOTIDE SEQUENCE [LARGE SCALE GENOMIC DNA]</scope>
    <source>
        <strain evidence="3">DSM 25820 / JCM 18151 / SWAN1</strain>
    </source>
</reference>